<organism evidence="2 3">
    <name type="scientific">Pseudopithomyces chartarum</name>
    <dbReference type="NCBI Taxonomy" id="1892770"/>
    <lineage>
        <taxon>Eukaryota</taxon>
        <taxon>Fungi</taxon>
        <taxon>Dikarya</taxon>
        <taxon>Ascomycota</taxon>
        <taxon>Pezizomycotina</taxon>
        <taxon>Dothideomycetes</taxon>
        <taxon>Pleosporomycetidae</taxon>
        <taxon>Pleosporales</taxon>
        <taxon>Massarineae</taxon>
        <taxon>Didymosphaeriaceae</taxon>
        <taxon>Pseudopithomyces</taxon>
    </lineage>
</organism>
<dbReference type="Proteomes" id="UP001280581">
    <property type="component" value="Unassembled WGS sequence"/>
</dbReference>
<gene>
    <name evidence="2" type="ORF">GRF29_1536g380206</name>
</gene>
<evidence type="ECO:0000313" key="2">
    <source>
        <dbReference type="EMBL" id="KAK3197026.1"/>
    </source>
</evidence>
<name>A0AAN6LKM7_9PLEO</name>
<sequence length="183" mass="19516">MDRFSQVAAHLQSLRHNDPDPGGSSQNGMPTSSSPATDAADAEVRKHDSQVAVRSLKRKLPSTWGDGRTYEGQGNSDGNQNSESNTNVPTIKDEEMTDSDAPTSSADAAPASIKKEETSDTSSPAPPVPAFPRPQTTTTTTTTLIYTISAPSPTLTLPPTYPFRTTPLGYPYFPPRPHPHASP</sequence>
<evidence type="ECO:0000256" key="1">
    <source>
        <dbReference type="SAM" id="MobiDB-lite"/>
    </source>
</evidence>
<feature type="compositionally biased region" description="Polar residues" evidence="1">
    <location>
        <begin position="72"/>
        <end position="89"/>
    </location>
</feature>
<feature type="compositionally biased region" description="Low complexity" evidence="1">
    <location>
        <begin position="133"/>
        <end position="143"/>
    </location>
</feature>
<reference evidence="2 3" key="1">
    <citation type="submission" date="2021-02" db="EMBL/GenBank/DDBJ databases">
        <title>Genome assembly of Pseudopithomyces chartarum.</title>
        <authorList>
            <person name="Jauregui R."/>
            <person name="Singh J."/>
            <person name="Voisey C."/>
        </authorList>
    </citation>
    <scope>NUCLEOTIDE SEQUENCE [LARGE SCALE GENOMIC DNA]</scope>
    <source>
        <strain evidence="2 3">AGR01</strain>
    </source>
</reference>
<evidence type="ECO:0000313" key="3">
    <source>
        <dbReference type="Proteomes" id="UP001280581"/>
    </source>
</evidence>
<feature type="compositionally biased region" description="Low complexity" evidence="1">
    <location>
        <begin position="99"/>
        <end position="112"/>
    </location>
</feature>
<accession>A0AAN6LKM7</accession>
<protein>
    <submittedName>
        <fullName evidence="2">Uncharacterized protein</fullName>
    </submittedName>
</protein>
<feature type="compositionally biased region" description="Low complexity" evidence="1">
    <location>
        <begin position="151"/>
        <end position="168"/>
    </location>
</feature>
<dbReference type="AlphaFoldDB" id="A0AAN6LKM7"/>
<feature type="region of interest" description="Disordered" evidence="1">
    <location>
        <begin position="1"/>
        <end position="183"/>
    </location>
</feature>
<comment type="caution">
    <text evidence="2">The sequence shown here is derived from an EMBL/GenBank/DDBJ whole genome shotgun (WGS) entry which is preliminary data.</text>
</comment>
<dbReference type="EMBL" id="WVTA01000021">
    <property type="protein sequence ID" value="KAK3197026.1"/>
    <property type="molecule type" value="Genomic_DNA"/>
</dbReference>
<feature type="compositionally biased region" description="Low complexity" evidence="1">
    <location>
        <begin position="30"/>
        <end position="39"/>
    </location>
</feature>
<proteinExistence type="predicted"/>
<feature type="compositionally biased region" description="Pro residues" evidence="1">
    <location>
        <begin position="172"/>
        <end position="183"/>
    </location>
</feature>
<keyword evidence="3" id="KW-1185">Reference proteome</keyword>